<protein>
    <submittedName>
        <fullName evidence="1">Uncharacterized protein</fullName>
    </submittedName>
</protein>
<dbReference type="Proteomes" id="UP000616151">
    <property type="component" value="Unassembled WGS sequence"/>
</dbReference>
<keyword evidence="2" id="KW-1185">Reference proteome</keyword>
<gene>
    <name evidence="1" type="ORF">JHL16_04030</name>
</gene>
<evidence type="ECO:0000313" key="1">
    <source>
        <dbReference type="EMBL" id="MBK1865508.1"/>
    </source>
</evidence>
<evidence type="ECO:0000313" key="2">
    <source>
        <dbReference type="Proteomes" id="UP000616151"/>
    </source>
</evidence>
<organism evidence="1 2">
    <name type="scientific">Taklimakanibacter albus</name>
    <dbReference type="NCBI Taxonomy" id="2800327"/>
    <lineage>
        <taxon>Bacteria</taxon>
        <taxon>Pseudomonadati</taxon>
        <taxon>Pseudomonadota</taxon>
        <taxon>Alphaproteobacteria</taxon>
        <taxon>Hyphomicrobiales</taxon>
        <taxon>Aestuariivirgaceae</taxon>
        <taxon>Taklimakanibacter</taxon>
    </lineage>
</organism>
<comment type="caution">
    <text evidence="1">The sequence shown here is derived from an EMBL/GenBank/DDBJ whole genome shotgun (WGS) entry which is preliminary data.</text>
</comment>
<proteinExistence type="predicted"/>
<name>A0ACC5QZ94_9HYPH</name>
<dbReference type="EMBL" id="JAENHL010000004">
    <property type="protein sequence ID" value="MBK1865508.1"/>
    <property type="molecule type" value="Genomic_DNA"/>
</dbReference>
<sequence>MTQDDEMEVETERVRSGIELHRMRFVLGFGLLGAGAAVLLAWAWF</sequence>
<accession>A0ACC5QZ94</accession>
<reference evidence="1" key="1">
    <citation type="submission" date="2021-01" db="EMBL/GenBank/DDBJ databases">
        <authorList>
            <person name="Sun Q."/>
        </authorList>
    </citation>
    <scope>NUCLEOTIDE SEQUENCE</scope>
    <source>
        <strain evidence="1">YIM B02566</strain>
    </source>
</reference>